<sequence length="65" mass="7920">MVLILNRIVIQSFAWIILATFLGTIMYFFWKVVEKFVEKCGYVDINYFIWKIVILLVDRYNYTMI</sequence>
<dbReference type="AlphaFoldDB" id="A0A174KDX5"/>
<proteinExistence type="predicted"/>
<accession>A0A174KDX5</accession>
<keyword evidence="1" id="KW-1133">Transmembrane helix</keyword>
<reference evidence="2 3" key="1">
    <citation type="submission" date="2015-09" db="EMBL/GenBank/DDBJ databases">
        <authorList>
            <consortium name="Pathogen Informatics"/>
        </authorList>
    </citation>
    <scope>NUCLEOTIDE SEQUENCE [LARGE SCALE GENOMIC DNA]</scope>
    <source>
        <strain evidence="2 3">2789STDY5834908</strain>
    </source>
</reference>
<dbReference type="EMBL" id="CZAU01000004">
    <property type="protein sequence ID" value="CUP10223.1"/>
    <property type="molecule type" value="Genomic_DNA"/>
</dbReference>
<dbReference type="OrthoDB" id="9762883at2"/>
<organism evidence="2 3">
    <name type="scientific">Anaerostipes hadrus</name>
    <dbReference type="NCBI Taxonomy" id="649756"/>
    <lineage>
        <taxon>Bacteria</taxon>
        <taxon>Bacillati</taxon>
        <taxon>Bacillota</taxon>
        <taxon>Clostridia</taxon>
        <taxon>Lachnospirales</taxon>
        <taxon>Lachnospiraceae</taxon>
        <taxon>Anaerostipes</taxon>
    </lineage>
</organism>
<dbReference type="Proteomes" id="UP000095564">
    <property type="component" value="Unassembled WGS sequence"/>
</dbReference>
<keyword evidence="1" id="KW-0812">Transmembrane</keyword>
<gene>
    <name evidence="2" type="ORF">ERS852520_00593</name>
</gene>
<evidence type="ECO:0000256" key="1">
    <source>
        <dbReference type="SAM" id="Phobius"/>
    </source>
</evidence>
<feature type="transmembrane region" description="Helical" evidence="1">
    <location>
        <begin position="12"/>
        <end position="30"/>
    </location>
</feature>
<evidence type="ECO:0000313" key="3">
    <source>
        <dbReference type="Proteomes" id="UP000095564"/>
    </source>
</evidence>
<evidence type="ECO:0000313" key="2">
    <source>
        <dbReference type="EMBL" id="CUP10223.1"/>
    </source>
</evidence>
<protein>
    <submittedName>
        <fullName evidence="2">Uncharacterized protein</fullName>
    </submittedName>
</protein>
<name>A0A174KDX5_ANAHA</name>
<keyword evidence="1" id="KW-0472">Membrane</keyword>
<feature type="transmembrane region" description="Helical" evidence="1">
    <location>
        <begin position="45"/>
        <end position="62"/>
    </location>
</feature>